<dbReference type="Gene3D" id="3.50.7.10">
    <property type="entry name" value="GroEL"/>
    <property type="match status" value="1"/>
</dbReference>
<dbReference type="InterPro" id="IPR027409">
    <property type="entry name" value="GroEL-like_apical_dom_sf"/>
</dbReference>
<comment type="caution">
    <text evidence="6">The sequence shown here is derived from an EMBL/GenBank/DDBJ whole genome shotgun (WGS) entry which is preliminary data.</text>
</comment>
<gene>
    <name evidence="6" type="ORF">ENS19_00495</name>
</gene>
<dbReference type="EMBL" id="DSTX01000001">
    <property type="protein sequence ID" value="HFK19745.1"/>
    <property type="molecule type" value="Genomic_DNA"/>
</dbReference>
<comment type="similarity">
    <text evidence="1 5">Belongs to the TCP-1 chaperonin family.</text>
</comment>
<dbReference type="Pfam" id="PF00118">
    <property type="entry name" value="Cpn60_TCP1"/>
    <property type="match status" value="1"/>
</dbReference>
<keyword evidence="2 5" id="KW-0547">Nucleotide-binding</keyword>
<accession>A0A7C3EZ73</accession>
<keyword evidence="4 5" id="KW-0143">Chaperone</keyword>
<evidence type="ECO:0000256" key="3">
    <source>
        <dbReference type="ARBA" id="ARBA00022840"/>
    </source>
</evidence>
<keyword evidence="3 5" id="KW-0067">ATP-binding</keyword>
<dbReference type="SUPFAM" id="SSF48592">
    <property type="entry name" value="GroEL equatorial domain-like"/>
    <property type="match status" value="1"/>
</dbReference>
<reference evidence="6" key="1">
    <citation type="journal article" date="2020" name="mSystems">
        <title>Genome- and Community-Level Interaction Insights into Carbon Utilization and Element Cycling Functions of Hydrothermarchaeota in Hydrothermal Sediment.</title>
        <authorList>
            <person name="Zhou Z."/>
            <person name="Liu Y."/>
            <person name="Xu W."/>
            <person name="Pan J."/>
            <person name="Luo Z.H."/>
            <person name="Li M."/>
        </authorList>
    </citation>
    <scope>NUCLEOTIDE SEQUENCE [LARGE SCALE GENOMIC DNA]</scope>
    <source>
        <strain evidence="6">SpSt-468</strain>
    </source>
</reference>
<dbReference type="AlphaFoldDB" id="A0A7C3EZ73"/>
<name>A0A7C3EZ73_9CREN</name>
<dbReference type="SUPFAM" id="SSF54849">
    <property type="entry name" value="GroEL-intermediate domain like"/>
    <property type="match status" value="1"/>
</dbReference>
<proteinExistence type="inferred from homology"/>
<dbReference type="GO" id="GO:0005524">
    <property type="term" value="F:ATP binding"/>
    <property type="evidence" value="ECO:0007669"/>
    <property type="project" value="UniProtKB-KW"/>
</dbReference>
<evidence type="ECO:0000256" key="1">
    <source>
        <dbReference type="ARBA" id="ARBA00008020"/>
    </source>
</evidence>
<dbReference type="InterPro" id="IPR027413">
    <property type="entry name" value="GROEL-like_equatorial_sf"/>
</dbReference>
<sequence length="565" mass="60693">MNDVNIQRSFPGGHRDYRAKAVASSNRAAAIAMADAVRTMIGPKGMSKLLVSEAGDYVATSDGGVFIMKMKASHPIALMLKDASVAQLNGVGGGIKSLILLVGELVSNAEKLMPKMHPKTIIEGYKESVSACLSGLANAAFRVTLMDETALEAIAMTAMCGKAMVGESCHLAKIAVELAKRHFDHEMRKIDLSRITIRKVAGKGICDTSIVDGIVISKRRPFSSSPSRIENTGVVLVSEALGFTRESSGLMKEYVVTAPSQLKDAFRIERANLSKTASKLSRLGGRLLFSSRRIYKTAFEEFAKAGISAFELTGEEDLERISKCTGAAIVSDLDDLKEGDLGGASLAEFRRVGSEELLFIYGSGKTKTSTVILRGAMEQTIEEAERGLQAAMKSIELALVEGAVGGGGSIEIELSKQVRELALSRRGKEQLAMDAFADALDSIPIALASSTGASPLDIIPRLRALHQEGVIDAGYDASINEIVSAKKRGIIEPLALKRHTIRSAYEVSAILLNIGDAILISNAKKAEKGLQISAERERLQQEKVSAFLKRKEELKEIDRQLTGNL</sequence>
<dbReference type="InterPro" id="IPR017998">
    <property type="entry name" value="Chaperone_TCP-1"/>
</dbReference>
<dbReference type="Gene3D" id="3.30.260.10">
    <property type="entry name" value="TCP-1-like chaperonin intermediate domain"/>
    <property type="match status" value="1"/>
</dbReference>
<evidence type="ECO:0008006" key="7">
    <source>
        <dbReference type="Google" id="ProtNLM"/>
    </source>
</evidence>
<evidence type="ECO:0000256" key="5">
    <source>
        <dbReference type="RuleBase" id="RU004187"/>
    </source>
</evidence>
<evidence type="ECO:0000256" key="4">
    <source>
        <dbReference type="ARBA" id="ARBA00023186"/>
    </source>
</evidence>
<dbReference type="SUPFAM" id="SSF52029">
    <property type="entry name" value="GroEL apical domain-like"/>
    <property type="match status" value="1"/>
</dbReference>
<dbReference type="PANTHER" id="PTHR11353">
    <property type="entry name" value="CHAPERONIN"/>
    <property type="match status" value="1"/>
</dbReference>
<dbReference type="Gene3D" id="1.10.560.10">
    <property type="entry name" value="GroEL-like equatorial domain"/>
    <property type="match status" value="1"/>
</dbReference>
<protein>
    <recommendedName>
        <fullName evidence="7">Thermosome subunit</fullName>
    </recommendedName>
</protein>
<organism evidence="6">
    <name type="scientific">Candidatus Methanomethylicus mesodigestus</name>
    <dbReference type="NCBI Taxonomy" id="1867258"/>
    <lineage>
        <taxon>Archaea</taxon>
        <taxon>Thermoproteota</taxon>
        <taxon>Methanosuratincolia</taxon>
        <taxon>Candidatus Methanomethylicales</taxon>
        <taxon>Candidatus Methanomethylicaceae</taxon>
        <taxon>Candidatus Methanomethylicus</taxon>
    </lineage>
</organism>
<evidence type="ECO:0000313" key="6">
    <source>
        <dbReference type="EMBL" id="HFK19745.1"/>
    </source>
</evidence>
<dbReference type="PRINTS" id="PR00304">
    <property type="entry name" value="TCOMPLEXTCP1"/>
</dbReference>
<dbReference type="InterPro" id="IPR002423">
    <property type="entry name" value="Cpn60/GroEL/TCP-1"/>
</dbReference>
<evidence type="ECO:0000256" key="2">
    <source>
        <dbReference type="ARBA" id="ARBA00022741"/>
    </source>
</evidence>
<dbReference type="GO" id="GO:0140662">
    <property type="term" value="F:ATP-dependent protein folding chaperone"/>
    <property type="evidence" value="ECO:0007669"/>
    <property type="project" value="InterPro"/>
</dbReference>
<dbReference type="InterPro" id="IPR027410">
    <property type="entry name" value="TCP-1-like_intermed_sf"/>
</dbReference>